<feature type="transmembrane region" description="Helical" evidence="1">
    <location>
        <begin position="12"/>
        <end position="35"/>
    </location>
</feature>
<proteinExistence type="predicted"/>
<keyword evidence="1" id="KW-0472">Membrane</keyword>
<keyword evidence="1" id="KW-0812">Transmembrane</keyword>
<gene>
    <name evidence="2" type="ORF">Bcop_1942</name>
</gene>
<evidence type="ECO:0000313" key="3">
    <source>
        <dbReference type="Proteomes" id="UP000018439"/>
    </source>
</evidence>
<keyword evidence="1" id="KW-1133">Transmembrane helix</keyword>
<protein>
    <submittedName>
        <fullName evidence="2">Uncharacterized protein</fullName>
    </submittedName>
</protein>
<accession>F3ZSG7</accession>
<organism evidence="2 3">
    <name type="scientific">Bacteroides coprosuis DSM 18011</name>
    <dbReference type="NCBI Taxonomy" id="679937"/>
    <lineage>
        <taxon>Bacteria</taxon>
        <taxon>Pseudomonadati</taxon>
        <taxon>Bacteroidota</taxon>
        <taxon>Bacteroidia</taxon>
        <taxon>Bacteroidales</taxon>
        <taxon>Bacteroidaceae</taxon>
        <taxon>Bacteroides</taxon>
    </lineage>
</organism>
<sequence length="115" mass="13077">MEQITLIGYSGVPYLFTLLPLSVSLPQTGGVYVYMYHDTHSRRYIYCGQSDSLEKESAMSDKNYCILASRPNCVAVLLEPTQKKRCSIERDIMNNSEYSFSCIHLMGKDCEETKA</sequence>
<reference evidence="2 3" key="1">
    <citation type="journal article" date="2011" name="Stand. Genomic Sci.">
        <title>Non-contiguous finished genome sequence of Bacteroides coprosuis type strain (PC139).</title>
        <authorList>
            <person name="Land M."/>
            <person name="Held B."/>
            <person name="Gronow S."/>
            <person name="Abt B."/>
            <person name="Lucas S."/>
            <person name="Del Rio T.G."/>
            <person name="Nolan M."/>
            <person name="Tice H."/>
            <person name="Cheng J.F."/>
            <person name="Pitluck S."/>
            <person name="Liolios K."/>
            <person name="Pagani I."/>
            <person name="Ivanova N."/>
            <person name="Mavromatis K."/>
            <person name="Mikhailova N."/>
            <person name="Pati A."/>
            <person name="Tapia R."/>
            <person name="Han C."/>
            <person name="Goodwin L."/>
            <person name="Chen A."/>
            <person name="Palaniappan K."/>
            <person name="Hauser L."/>
            <person name="Brambilla E.M."/>
            <person name="Rohde M."/>
            <person name="Goker M."/>
            <person name="Detter J.C."/>
            <person name="Woyke T."/>
            <person name="Bristow J."/>
            <person name="Eisen J.A."/>
            <person name="Markowitz V."/>
            <person name="Hugenholtz P."/>
            <person name="Kyrpides N.C."/>
            <person name="Klenk H.P."/>
            <person name="Lapidus A."/>
        </authorList>
    </citation>
    <scope>NUCLEOTIDE SEQUENCE</scope>
    <source>
        <strain evidence="2 3">DSM 18011</strain>
    </source>
</reference>
<keyword evidence="3" id="KW-1185">Reference proteome</keyword>
<dbReference type="OrthoDB" id="7959139at2"/>
<dbReference type="EMBL" id="CM001167">
    <property type="protein sequence ID" value="EGJ72119.1"/>
    <property type="molecule type" value="Genomic_DNA"/>
</dbReference>
<dbReference type="AlphaFoldDB" id="F3ZSG7"/>
<evidence type="ECO:0000313" key="2">
    <source>
        <dbReference type="EMBL" id="EGJ72119.1"/>
    </source>
</evidence>
<dbReference type="Proteomes" id="UP000018439">
    <property type="component" value="Chromosome"/>
</dbReference>
<dbReference type="HOGENOM" id="CLU_2104055_0_0_10"/>
<evidence type="ECO:0000256" key="1">
    <source>
        <dbReference type="SAM" id="Phobius"/>
    </source>
</evidence>
<name>F3ZSG7_9BACE</name>